<gene>
    <name evidence="1" type="ORF">THSYN_07830</name>
</gene>
<evidence type="ECO:0000313" key="2">
    <source>
        <dbReference type="Proteomes" id="UP000232638"/>
    </source>
</evidence>
<dbReference type="RefSeq" id="WP_100918650.1">
    <property type="nucleotide sequence ID" value="NZ_CP020370.1"/>
</dbReference>
<dbReference type="AlphaFoldDB" id="A0A2K8U643"/>
<dbReference type="KEGG" id="tsy:THSYN_07830"/>
<dbReference type="EMBL" id="CP020370">
    <property type="protein sequence ID" value="AUB80869.1"/>
    <property type="molecule type" value="Genomic_DNA"/>
</dbReference>
<dbReference type="Gene3D" id="1.20.5.340">
    <property type="match status" value="1"/>
</dbReference>
<evidence type="ECO:0008006" key="3">
    <source>
        <dbReference type="Google" id="ProtNLM"/>
    </source>
</evidence>
<dbReference type="OrthoDB" id="5571890at2"/>
<evidence type="ECO:0000313" key="1">
    <source>
        <dbReference type="EMBL" id="AUB80869.1"/>
    </source>
</evidence>
<proteinExistence type="predicted"/>
<sequence>MTAIPFDTHKFIRTIKDSGIPENQAEAIAEAFKAAQCEADPATKAEVAQHENHLQHSIEVLRLELKRDIAESKAELTRWVIGAGILQTSIIIGVLLKVARLV</sequence>
<reference evidence="1 2" key="1">
    <citation type="submission" date="2017-03" db="EMBL/GenBank/DDBJ databases">
        <title>Complete genome sequence of Candidatus 'Thiodictyon syntrophicum' sp. nov. strain Cad16T, a photolithoautotroph purple sulfur bacterium isolated from an alpine meromictic lake.</title>
        <authorList>
            <person name="Luedin S.M."/>
            <person name="Pothier J.F."/>
            <person name="Danza F."/>
            <person name="Storelli N."/>
            <person name="Wittwer M."/>
            <person name="Tonolla M."/>
        </authorList>
    </citation>
    <scope>NUCLEOTIDE SEQUENCE [LARGE SCALE GENOMIC DNA]</scope>
    <source>
        <strain evidence="1 2">Cad16T</strain>
    </source>
</reference>
<keyword evidence="2" id="KW-1185">Reference proteome</keyword>
<organism evidence="1 2">
    <name type="scientific">Candidatus Thiodictyon syntrophicum</name>
    <dbReference type="NCBI Taxonomy" id="1166950"/>
    <lineage>
        <taxon>Bacteria</taxon>
        <taxon>Pseudomonadati</taxon>
        <taxon>Pseudomonadota</taxon>
        <taxon>Gammaproteobacteria</taxon>
        <taxon>Chromatiales</taxon>
        <taxon>Chromatiaceae</taxon>
        <taxon>Thiodictyon</taxon>
    </lineage>
</organism>
<name>A0A2K8U643_9GAMM</name>
<protein>
    <recommendedName>
        <fullName evidence="3">DUF1640 domain-containing protein</fullName>
    </recommendedName>
</protein>
<accession>A0A2K8U643</accession>
<dbReference type="Proteomes" id="UP000232638">
    <property type="component" value="Chromosome"/>
</dbReference>